<reference evidence="2 3" key="1">
    <citation type="journal article" date="2017" name="Environ. Microbiol.">
        <title>Decay of the glycolytic pathway and adaptation to intranuclear parasitism within Enterocytozoonidae microsporidia.</title>
        <authorList>
            <person name="Wiredu Boakye D."/>
            <person name="Jaroenlak P."/>
            <person name="Prachumwat A."/>
            <person name="Williams T.A."/>
            <person name="Bateman K.S."/>
            <person name="Itsathitphaisarn O."/>
            <person name="Sritunyalucksana K."/>
            <person name="Paszkiewicz K.H."/>
            <person name="Moore K.A."/>
            <person name="Stentiford G.D."/>
            <person name="Williams B.A."/>
        </authorList>
    </citation>
    <scope>NUCLEOTIDE SEQUENCE [LARGE SCALE GENOMIC DNA]</scope>
    <source>
        <strain evidence="3">canceri</strain>
    </source>
</reference>
<sequence>MKDFSDINNKDYKRDRSSNGENKYGCISYVFKSFNWFKLFEKKNSDECSIYTMVSKKINNLIFLT</sequence>
<accession>A0A1X0QFS8</accession>
<feature type="region of interest" description="Disordered" evidence="1">
    <location>
        <begin position="1"/>
        <end position="22"/>
    </location>
</feature>
<protein>
    <submittedName>
        <fullName evidence="2">Uncharacterized protein</fullName>
    </submittedName>
</protein>
<evidence type="ECO:0000313" key="3">
    <source>
        <dbReference type="Proteomes" id="UP000192501"/>
    </source>
</evidence>
<gene>
    <name evidence="2" type="ORF">A0H76_2103</name>
</gene>
<evidence type="ECO:0000256" key="1">
    <source>
        <dbReference type="SAM" id="MobiDB-lite"/>
    </source>
</evidence>
<name>A0A1X0QFS8_9MICR</name>
<evidence type="ECO:0000313" key="2">
    <source>
        <dbReference type="EMBL" id="ORD98661.1"/>
    </source>
</evidence>
<feature type="compositionally biased region" description="Basic and acidic residues" evidence="1">
    <location>
        <begin position="1"/>
        <end position="18"/>
    </location>
</feature>
<organism evidence="2 3">
    <name type="scientific">Hepatospora eriocheir</name>
    <dbReference type="NCBI Taxonomy" id="1081669"/>
    <lineage>
        <taxon>Eukaryota</taxon>
        <taxon>Fungi</taxon>
        <taxon>Fungi incertae sedis</taxon>
        <taxon>Microsporidia</taxon>
        <taxon>Hepatosporidae</taxon>
        <taxon>Hepatospora</taxon>
    </lineage>
</organism>
<dbReference type="AlphaFoldDB" id="A0A1X0QFS8"/>
<dbReference type="EMBL" id="LTAI01000525">
    <property type="protein sequence ID" value="ORD98661.1"/>
    <property type="molecule type" value="Genomic_DNA"/>
</dbReference>
<comment type="caution">
    <text evidence="2">The sequence shown here is derived from an EMBL/GenBank/DDBJ whole genome shotgun (WGS) entry which is preliminary data.</text>
</comment>
<proteinExistence type="predicted"/>
<dbReference type="Proteomes" id="UP000192501">
    <property type="component" value="Unassembled WGS sequence"/>
</dbReference>
<dbReference type="VEuPathDB" id="MicrosporidiaDB:A0H76_2103"/>